<keyword evidence="2" id="KW-1185">Reference proteome</keyword>
<comment type="caution">
    <text evidence="1">The sequence shown here is derived from an EMBL/GenBank/DDBJ whole genome shotgun (WGS) entry which is preliminary data.</text>
</comment>
<evidence type="ECO:0000313" key="2">
    <source>
        <dbReference type="Proteomes" id="UP000029736"/>
    </source>
</evidence>
<evidence type="ECO:0000313" key="1">
    <source>
        <dbReference type="EMBL" id="KGE85930.1"/>
    </source>
</evidence>
<dbReference type="OrthoDB" id="1494387at2"/>
<dbReference type="EMBL" id="JPOS01000083">
    <property type="protein sequence ID" value="KGE85930.1"/>
    <property type="molecule type" value="Genomic_DNA"/>
</dbReference>
<reference evidence="1 2" key="1">
    <citation type="journal article" date="2014" name="Int. J. Syst. Evol. Microbiol.">
        <title>Phaeodactylibacter xiamenensis gen. nov., sp. nov., a member of the family Saprospiraceae isolated from the marine alga Phaeodactylum tricornutum.</title>
        <authorList>
            <person name="Chen Z.Jr."/>
            <person name="Lei X."/>
            <person name="Lai Q."/>
            <person name="Li Y."/>
            <person name="Zhang B."/>
            <person name="Zhang J."/>
            <person name="Zhang H."/>
            <person name="Yang L."/>
            <person name="Zheng W."/>
            <person name="Tian Y."/>
            <person name="Yu Z."/>
            <person name="Xu H.Jr."/>
            <person name="Zheng T."/>
        </authorList>
    </citation>
    <scope>NUCLEOTIDE SEQUENCE [LARGE SCALE GENOMIC DNA]</scope>
    <source>
        <strain evidence="1 2">KD52</strain>
    </source>
</reference>
<protein>
    <submittedName>
        <fullName evidence="1">Uncharacterized protein</fullName>
    </submittedName>
</protein>
<dbReference type="AlphaFoldDB" id="A0A098S1E0"/>
<sequence length="229" mass="25299">MRTLLLIGFLAFVVQLNAQLGLYGSARFNDAPDWAYPASVAGQTNPLGNGWAVGVDYWIPLGQTRIDLLPELNFGHSAQTIDIVGDPHEFTQNAFSLFLNTNFYVLDLEGDCDCPTFSKSGDFFQKGFFLQVSPGVSYFQHTIQTRESAAVDIEEDTFAFSIGAGAGLDIGLSDILTLTPMAGFRYYLPSEWAGLRTVFPSPEGVPFRTESSIQQFWAGLRLGIRFDQR</sequence>
<name>A0A098S1E0_9BACT</name>
<dbReference type="RefSeq" id="WP_044226948.1">
    <property type="nucleotide sequence ID" value="NZ_JBKAGJ010000022.1"/>
</dbReference>
<accession>A0A098S1E0</accession>
<dbReference type="Proteomes" id="UP000029736">
    <property type="component" value="Unassembled WGS sequence"/>
</dbReference>
<gene>
    <name evidence="1" type="ORF">IX84_25335</name>
</gene>
<organism evidence="1 2">
    <name type="scientific">Phaeodactylibacter xiamenensis</name>
    <dbReference type="NCBI Taxonomy" id="1524460"/>
    <lineage>
        <taxon>Bacteria</taxon>
        <taxon>Pseudomonadati</taxon>
        <taxon>Bacteroidota</taxon>
        <taxon>Saprospiria</taxon>
        <taxon>Saprospirales</taxon>
        <taxon>Haliscomenobacteraceae</taxon>
        <taxon>Phaeodactylibacter</taxon>
    </lineage>
</organism>
<proteinExistence type="predicted"/>